<protein>
    <submittedName>
        <fullName evidence="1">Uncharacterized protein</fullName>
    </submittedName>
</protein>
<gene>
    <name evidence="1" type="ORF">FGIG_11116</name>
</gene>
<reference evidence="1 2" key="1">
    <citation type="submission" date="2019-04" db="EMBL/GenBank/DDBJ databases">
        <title>Annotation for the trematode Fasciola gigantica.</title>
        <authorList>
            <person name="Choi Y.-J."/>
        </authorList>
    </citation>
    <scope>NUCLEOTIDE SEQUENCE [LARGE SCALE GENOMIC DNA]</scope>
    <source>
        <strain evidence="1">Uganda_cow_1</strain>
    </source>
</reference>
<proteinExistence type="predicted"/>
<feature type="non-terminal residue" evidence="1">
    <location>
        <position position="1"/>
    </location>
</feature>
<dbReference type="STRING" id="46835.A0A504XD33"/>
<dbReference type="EMBL" id="SUNJ01015670">
    <property type="protein sequence ID" value="TPP45099.1"/>
    <property type="molecule type" value="Genomic_DNA"/>
</dbReference>
<accession>A0A504XD33</accession>
<keyword evidence="2" id="KW-1185">Reference proteome</keyword>
<name>A0A504XD33_FASGI</name>
<dbReference type="AlphaFoldDB" id="A0A504XD33"/>
<evidence type="ECO:0000313" key="1">
    <source>
        <dbReference type="EMBL" id="TPP45099.1"/>
    </source>
</evidence>
<organism evidence="1 2">
    <name type="scientific">Fasciola gigantica</name>
    <name type="common">Giant liver fluke</name>
    <dbReference type="NCBI Taxonomy" id="46835"/>
    <lineage>
        <taxon>Eukaryota</taxon>
        <taxon>Metazoa</taxon>
        <taxon>Spiralia</taxon>
        <taxon>Lophotrochozoa</taxon>
        <taxon>Platyhelminthes</taxon>
        <taxon>Trematoda</taxon>
        <taxon>Digenea</taxon>
        <taxon>Plagiorchiida</taxon>
        <taxon>Echinostomata</taxon>
        <taxon>Echinostomatoidea</taxon>
        <taxon>Fasciolidae</taxon>
        <taxon>Fasciola</taxon>
    </lineage>
</organism>
<sequence length="181" mass="19471">FFSLHLLTGSRLIVDSVNSRNDFIDLCGPHVAGVIGTPKSVTPSETTLLPVRHAFVAGIFRPESTVKSSLPGHNTNPVVRQLKETVRVQHPGMSNSVPALSVRSSSQSALDDVPSRWHRLLLSSPTGISLNTIVWNPHGGLFYGTTKGLVIPMQSQPDTCQSNVDLILGIPSMLSTKDAEI</sequence>
<comment type="caution">
    <text evidence="1">The sequence shown here is derived from an EMBL/GenBank/DDBJ whole genome shotgun (WGS) entry which is preliminary data.</text>
</comment>
<dbReference type="Proteomes" id="UP000316759">
    <property type="component" value="Unassembled WGS sequence"/>
</dbReference>
<evidence type="ECO:0000313" key="2">
    <source>
        <dbReference type="Proteomes" id="UP000316759"/>
    </source>
</evidence>